<name>A0AAF0FNU7_9EURY</name>
<protein>
    <submittedName>
        <fullName evidence="6">ABC transporter substrate-binding protein</fullName>
    </submittedName>
</protein>
<reference evidence="6" key="1">
    <citation type="submission" date="2022-01" db="EMBL/GenBank/DDBJ databases">
        <title>Complete genome of Methanomicrobium antiquum DSM 21220.</title>
        <authorList>
            <person name="Chen S.-C."/>
            <person name="You Y.-T."/>
            <person name="Zhou Y.-Z."/>
            <person name="Lai M.-C."/>
        </authorList>
    </citation>
    <scope>NUCLEOTIDE SEQUENCE</scope>
    <source>
        <strain evidence="6">DSM 21220</strain>
    </source>
</reference>
<keyword evidence="4" id="KW-1133">Transmembrane helix</keyword>
<evidence type="ECO:0000259" key="5">
    <source>
        <dbReference type="Pfam" id="PF13458"/>
    </source>
</evidence>
<dbReference type="SUPFAM" id="SSF53822">
    <property type="entry name" value="Periplasmic binding protein-like I"/>
    <property type="match status" value="1"/>
</dbReference>
<dbReference type="Gene3D" id="3.40.50.2300">
    <property type="match status" value="2"/>
</dbReference>
<keyword evidence="1" id="KW-0813">Transport</keyword>
<dbReference type="CDD" id="cd06346">
    <property type="entry name" value="PBP1_ABC_ligand_binding-like"/>
    <property type="match status" value="1"/>
</dbReference>
<dbReference type="PANTHER" id="PTHR30483">
    <property type="entry name" value="LEUCINE-SPECIFIC-BINDING PROTEIN"/>
    <property type="match status" value="1"/>
</dbReference>
<dbReference type="PRINTS" id="PR00337">
    <property type="entry name" value="LEUILEVALBP"/>
</dbReference>
<dbReference type="KEGG" id="manq:L1994_07500"/>
<evidence type="ECO:0000313" key="7">
    <source>
        <dbReference type="Proteomes" id="UP001218895"/>
    </source>
</evidence>
<dbReference type="GeneID" id="79950232"/>
<dbReference type="EMBL" id="CP091092">
    <property type="protein sequence ID" value="WFN35999.1"/>
    <property type="molecule type" value="Genomic_DNA"/>
</dbReference>
<dbReference type="InterPro" id="IPR028081">
    <property type="entry name" value="Leu-bd"/>
</dbReference>
<accession>A0AAF0FNU7</accession>
<evidence type="ECO:0000256" key="2">
    <source>
        <dbReference type="ARBA" id="ARBA00022729"/>
    </source>
</evidence>
<keyword evidence="4" id="KW-0812">Transmembrane</keyword>
<dbReference type="InterPro" id="IPR000709">
    <property type="entry name" value="Leu_Ile_Val-bd"/>
</dbReference>
<feature type="domain" description="Leucine-binding protein" evidence="5">
    <location>
        <begin position="45"/>
        <end position="377"/>
    </location>
</feature>
<evidence type="ECO:0000256" key="1">
    <source>
        <dbReference type="ARBA" id="ARBA00022448"/>
    </source>
</evidence>
<dbReference type="InterPro" id="IPR028082">
    <property type="entry name" value="Peripla_BP_I"/>
</dbReference>
<proteinExistence type="predicted"/>
<organism evidence="6 7">
    <name type="scientific">Methanomicrobium antiquum</name>
    <dbReference type="NCBI Taxonomy" id="487686"/>
    <lineage>
        <taxon>Archaea</taxon>
        <taxon>Methanobacteriati</taxon>
        <taxon>Methanobacteriota</taxon>
        <taxon>Stenosarchaea group</taxon>
        <taxon>Methanomicrobia</taxon>
        <taxon>Methanomicrobiales</taxon>
        <taxon>Methanomicrobiaceae</taxon>
        <taxon>Methanomicrobium</taxon>
    </lineage>
</organism>
<sequence>MDIKIPRSNFRIKLSTIIFLILIITGLGFLFLYNFGPAPESYPEEIKIGAILPLSGSMKEYGIEIKQGIDLAVEDINSAGGLRGRPVSVEYFDNIGSENLAVFGFKGMVDDKIPIVIGPVSSNIALVLAGLAEELETVLISPTATNPGLSDYKNYVFRTISSDVYQGKGIAKVLPTLNPGVKTASVIYINTDYGIGLKSSFEDWFPQAGGEVVFSKSYEAGEPDYYNLINELKEKNSDAVVLVGTVEDATTILKNADEMNLDTIWFCSEGLINAVIPETVGEYSEGICALMQSSQIQSNVFINRYMKKYNKTVDWPVTYGYDTMMVVAEAVGASDYDGKSISDALKRVRHIGLCGPKVFDENGDIPPAYDIMRIEKGKWERVKWNQVVFSEDSQTESH</sequence>
<dbReference type="PANTHER" id="PTHR30483:SF6">
    <property type="entry name" value="PERIPLASMIC BINDING PROTEIN OF ABC TRANSPORTER FOR NATURAL AMINO ACIDS"/>
    <property type="match status" value="1"/>
</dbReference>
<dbReference type="AlphaFoldDB" id="A0AAF0FNU7"/>
<keyword evidence="3" id="KW-0029">Amino-acid transport</keyword>
<dbReference type="GO" id="GO:0006865">
    <property type="term" value="P:amino acid transport"/>
    <property type="evidence" value="ECO:0007669"/>
    <property type="project" value="UniProtKB-KW"/>
</dbReference>
<evidence type="ECO:0000256" key="3">
    <source>
        <dbReference type="ARBA" id="ARBA00022970"/>
    </source>
</evidence>
<keyword evidence="7" id="KW-1185">Reference proteome</keyword>
<dbReference type="Proteomes" id="UP001218895">
    <property type="component" value="Chromosome"/>
</dbReference>
<dbReference type="Pfam" id="PF13458">
    <property type="entry name" value="Peripla_BP_6"/>
    <property type="match status" value="1"/>
</dbReference>
<keyword evidence="2" id="KW-0732">Signal</keyword>
<evidence type="ECO:0000313" key="6">
    <source>
        <dbReference type="EMBL" id="WFN35999.1"/>
    </source>
</evidence>
<feature type="transmembrane region" description="Helical" evidence="4">
    <location>
        <begin position="12"/>
        <end position="33"/>
    </location>
</feature>
<gene>
    <name evidence="6" type="ORF">L1994_07500</name>
</gene>
<keyword evidence="4" id="KW-0472">Membrane</keyword>
<dbReference type="RefSeq" id="WP_278098837.1">
    <property type="nucleotide sequence ID" value="NZ_CP091092.1"/>
</dbReference>
<evidence type="ECO:0000256" key="4">
    <source>
        <dbReference type="SAM" id="Phobius"/>
    </source>
</evidence>
<dbReference type="InterPro" id="IPR051010">
    <property type="entry name" value="BCAA_transport"/>
</dbReference>